<gene>
    <name evidence="1" type="ORF">J5N97_021415</name>
</gene>
<sequence length="155" mass="17381">MTTSRVKTSGLAEIDTKLLHQFVSGSGAILNPMAAICCGTVGQKVVTACSGKLHPSYQFFYLGFIELLPVGSLNLDEVEPQHRRYDDLICAFQYKLQKKLEDARVFIVQYGTLGDVDYRQPSDYRSSPSINGIFQILDMQLLHSLIFANWSKDIN</sequence>
<comment type="caution">
    <text evidence="1">The sequence shown here is derived from an EMBL/GenBank/DDBJ whole genome shotgun (WGS) entry which is preliminary data.</text>
</comment>
<dbReference type="InterPro" id="IPR035985">
    <property type="entry name" value="Ubiquitin-activating_enz"/>
</dbReference>
<accession>A0A9D5HE80</accession>
<name>A0A9D5HE80_9LILI</name>
<organism evidence="1 2">
    <name type="scientific">Dioscorea zingiberensis</name>
    <dbReference type="NCBI Taxonomy" id="325984"/>
    <lineage>
        <taxon>Eukaryota</taxon>
        <taxon>Viridiplantae</taxon>
        <taxon>Streptophyta</taxon>
        <taxon>Embryophyta</taxon>
        <taxon>Tracheophyta</taxon>
        <taxon>Spermatophyta</taxon>
        <taxon>Magnoliopsida</taxon>
        <taxon>Liliopsida</taxon>
        <taxon>Dioscoreales</taxon>
        <taxon>Dioscoreaceae</taxon>
        <taxon>Dioscorea</taxon>
    </lineage>
</organism>
<evidence type="ECO:0000313" key="1">
    <source>
        <dbReference type="EMBL" id="KAJ0973456.1"/>
    </source>
</evidence>
<dbReference type="AlphaFoldDB" id="A0A9D5HE80"/>
<evidence type="ECO:0000313" key="2">
    <source>
        <dbReference type="Proteomes" id="UP001085076"/>
    </source>
</evidence>
<dbReference type="EMBL" id="JAGGNH010000005">
    <property type="protein sequence ID" value="KAJ0973456.1"/>
    <property type="molecule type" value="Genomic_DNA"/>
</dbReference>
<dbReference type="Gene3D" id="3.40.50.12550">
    <property type="entry name" value="Ubiquitin-activating enzyme E1, inactive adenylation domain, subdomain 2"/>
    <property type="match status" value="1"/>
</dbReference>
<protein>
    <submittedName>
        <fullName evidence="1">Uncharacterized protein</fullName>
    </submittedName>
</protein>
<dbReference type="GO" id="GO:0008641">
    <property type="term" value="F:ubiquitin-like modifier activating enzyme activity"/>
    <property type="evidence" value="ECO:0007669"/>
    <property type="project" value="InterPro"/>
</dbReference>
<dbReference type="OrthoDB" id="10252231at2759"/>
<keyword evidence="2" id="KW-1185">Reference proteome</keyword>
<dbReference type="SUPFAM" id="SSF69572">
    <property type="entry name" value="Activating enzymes of the ubiquitin-like proteins"/>
    <property type="match status" value="1"/>
</dbReference>
<reference evidence="1" key="1">
    <citation type="submission" date="2021-03" db="EMBL/GenBank/DDBJ databases">
        <authorList>
            <person name="Li Z."/>
            <person name="Yang C."/>
        </authorList>
    </citation>
    <scope>NUCLEOTIDE SEQUENCE</scope>
    <source>
        <strain evidence="1">Dzin_1.0</strain>
        <tissue evidence="1">Leaf</tissue>
    </source>
</reference>
<dbReference type="Proteomes" id="UP001085076">
    <property type="component" value="Miscellaneous, Linkage group lg05"/>
</dbReference>
<reference evidence="1" key="2">
    <citation type="journal article" date="2022" name="Hortic Res">
        <title>The genome of Dioscorea zingiberensis sheds light on the biosynthesis, origin and evolution of the medicinally important diosgenin saponins.</title>
        <authorList>
            <person name="Li Y."/>
            <person name="Tan C."/>
            <person name="Li Z."/>
            <person name="Guo J."/>
            <person name="Li S."/>
            <person name="Chen X."/>
            <person name="Wang C."/>
            <person name="Dai X."/>
            <person name="Yang H."/>
            <person name="Song W."/>
            <person name="Hou L."/>
            <person name="Xu J."/>
            <person name="Tong Z."/>
            <person name="Xu A."/>
            <person name="Yuan X."/>
            <person name="Wang W."/>
            <person name="Yang Q."/>
            <person name="Chen L."/>
            <person name="Sun Z."/>
            <person name="Wang K."/>
            <person name="Pan B."/>
            <person name="Chen J."/>
            <person name="Bao Y."/>
            <person name="Liu F."/>
            <person name="Qi X."/>
            <person name="Gang D.R."/>
            <person name="Wen J."/>
            <person name="Li J."/>
        </authorList>
    </citation>
    <scope>NUCLEOTIDE SEQUENCE</scope>
    <source>
        <strain evidence="1">Dzin_1.0</strain>
    </source>
</reference>
<proteinExistence type="predicted"/>